<reference evidence="1" key="2">
    <citation type="submission" date="2008-12" db="EMBL/GenBank/DDBJ databases">
        <title>Improved gene annotation of the rice (Oryza sativa) genomes.</title>
        <authorList>
            <person name="Wang J."/>
            <person name="Li R."/>
            <person name="Fan W."/>
            <person name="Huang Q."/>
            <person name="Zhang J."/>
            <person name="Zhou Y."/>
            <person name="Hu Y."/>
            <person name="Zi S."/>
            <person name="Li J."/>
            <person name="Ni P."/>
            <person name="Zheng H."/>
            <person name="Zhang Y."/>
            <person name="Zhao M."/>
            <person name="Hao Q."/>
            <person name="McDermott J."/>
            <person name="Samudrala R."/>
            <person name="Kristiansen K."/>
            <person name="Wong G.K.-S."/>
        </authorList>
    </citation>
    <scope>NUCLEOTIDE SEQUENCE</scope>
</reference>
<protein>
    <submittedName>
        <fullName evidence="1">Uncharacterized protein</fullName>
    </submittedName>
</protein>
<organism evidence="1">
    <name type="scientific">Oryza sativa subsp. japonica</name>
    <name type="common">Rice</name>
    <dbReference type="NCBI Taxonomy" id="39947"/>
    <lineage>
        <taxon>Eukaryota</taxon>
        <taxon>Viridiplantae</taxon>
        <taxon>Streptophyta</taxon>
        <taxon>Embryophyta</taxon>
        <taxon>Tracheophyta</taxon>
        <taxon>Spermatophyta</taxon>
        <taxon>Magnoliopsida</taxon>
        <taxon>Liliopsida</taxon>
        <taxon>Poales</taxon>
        <taxon>Poaceae</taxon>
        <taxon>BOP clade</taxon>
        <taxon>Oryzoideae</taxon>
        <taxon>Oryzeae</taxon>
        <taxon>Oryzinae</taxon>
        <taxon>Oryza</taxon>
        <taxon>Oryza sativa</taxon>
    </lineage>
</organism>
<sequence>MCAPPSVTAKDVERTIADKFGLRTGELAVLLHYPEAFLLKFKHRHHCEEAVKQASPRVGELKSTSFNGAA</sequence>
<dbReference type="AlphaFoldDB" id="B9FXI0"/>
<accession>B9FXI0</accession>
<dbReference type="EMBL" id="CM000144">
    <property type="protein sequence ID" value="EEE67267.1"/>
    <property type="molecule type" value="Genomic_DNA"/>
</dbReference>
<dbReference type="Proteomes" id="UP000007752">
    <property type="component" value="Chromosome 7"/>
</dbReference>
<name>B9FXI0_ORYSJ</name>
<reference evidence="1" key="1">
    <citation type="journal article" date="2005" name="PLoS Biol.">
        <title>The genomes of Oryza sativa: a history of duplications.</title>
        <authorList>
            <person name="Yu J."/>
            <person name="Wang J."/>
            <person name="Lin W."/>
            <person name="Li S."/>
            <person name="Li H."/>
            <person name="Zhou J."/>
            <person name="Ni P."/>
            <person name="Dong W."/>
            <person name="Hu S."/>
            <person name="Zeng C."/>
            <person name="Zhang J."/>
            <person name="Zhang Y."/>
            <person name="Li R."/>
            <person name="Xu Z."/>
            <person name="Li S."/>
            <person name="Li X."/>
            <person name="Zheng H."/>
            <person name="Cong L."/>
            <person name="Lin L."/>
            <person name="Yin J."/>
            <person name="Geng J."/>
            <person name="Li G."/>
            <person name="Shi J."/>
            <person name="Liu J."/>
            <person name="Lv H."/>
            <person name="Li J."/>
            <person name="Wang J."/>
            <person name="Deng Y."/>
            <person name="Ran L."/>
            <person name="Shi X."/>
            <person name="Wang X."/>
            <person name="Wu Q."/>
            <person name="Li C."/>
            <person name="Ren X."/>
            <person name="Wang J."/>
            <person name="Wang X."/>
            <person name="Li D."/>
            <person name="Liu D."/>
            <person name="Zhang X."/>
            <person name="Ji Z."/>
            <person name="Zhao W."/>
            <person name="Sun Y."/>
            <person name="Zhang Z."/>
            <person name="Bao J."/>
            <person name="Han Y."/>
            <person name="Dong L."/>
            <person name="Ji J."/>
            <person name="Chen P."/>
            <person name="Wu S."/>
            <person name="Liu J."/>
            <person name="Xiao Y."/>
            <person name="Bu D."/>
            <person name="Tan J."/>
            <person name="Yang L."/>
            <person name="Ye C."/>
            <person name="Zhang J."/>
            <person name="Xu J."/>
            <person name="Zhou Y."/>
            <person name="Yu Y."/>
            <person name="Zhang B."/>
            <person name="Zhuang S."/>
            <person name="Wei H."/>
            <person name="Liu B."/>
            <person name="Lei M."/>
            <person name="Yu H."/>
            <person name="Li Y."/>
            <person name="Xu H."/>
            <person name="Wei S."/>
            <person name="He X."/>
            <person name="Fang L."/>
            <person name="Zhang Z."/>
            <person name="Zhang Y."/>
            <person name="Huang X."/>
            <person name="Su Z."/>
            <person name="Tong W."/>
            <person name="Li J."/>
            <person name="Tong Z."/>
            <person name="Li S."/>
            <person name="Ye J."/>
            <person name="Wang L."/>
            <person name="Fang L."/>
            <person name="Lei T."/>
            <person name="Chen C."/>
            <person name="Chen H."/>
            <person name="Xu Z."/>
            <person name="Li H."/>
            <person name="Huang H."/>
            <person name="Zhang F."/>
            <person name="Xu H."/>
            <person name="Li N."/>
            <person name="Zhao C."/>
            <person name="Li S."/>
            <person name="Dong L."/>
            <person name="Huang Y."/>
            <person name="Li L."/>
            <person name="Xi Y."/>
            <person name="Qi Q."/>
            <person name="Li W."/>
            <person name="Zhang B."/>
            <person name="Hu W."/>
            <person name="Zhang Y."/>
            <person name="Tian X."/>
            <person name="Jiao Y."/>
            <person name="Liang X."/>
            <person name="Jin J."/>
            <person name="Gao L."/>
            <person name="Zheng W."/>
            <person name="Hao B."/>
            <person name="Liu S."/>
            <person name="Wang W."/>
            <person name="Yuan L."/>
            <person name="Cao M."/>
            <person name="McDermott J."/>
            <person name="Samudrala R."/>
            <person name="Wang J."/>
            <person name="Wong G.K."/>
            <person name="Yang H."/>
        </authorList>
    </citation>
    <scope>NUCLEOTIDE SEQUENCE [LARGE SCALE GENOMIC DNA]</scope>
</reference>
<gene>
    <name evidence="1" type="ORF">OsJ_24445</name>
</gene>
<evidence type="ECO:0000313" key="1">
    <source>
        <dbReference type="EMBL" id="EEE67267.1"/>
    </source>
</evidence>
<proteinExistence type="predicted"/>